<gene>
    <name evidence="1" type="ORF">AVEN_262166_1</name>
</gene>
<reference evidence="1 2" key="1">
    <citation type="journal article" date="2019" name="Sci. Rep.">
        <title>Orb-weaving spider Araneus ventricosus genome elucidates the spidroin gene catalogue.</title>
        <authorList>
            <person name="Kono N."/>
            <person name="Nakamura H."/>
            <person name="Ohtoshi R."/>
            <person name="Moran D.A.P."/>
            <person name="Shinohara A."/>
            <person name="Yoshida Y."/>
            <person name="Fujiwara M."/>
            <person name="Mori M."/>
            <person name="Tomita M."/>
            <person name="Arakawa K."/>
        </authorList>
    </citation>
    <scope>NUCLEOTIDE SEQUENCE [LARGE SCALE GENOMIC DNA]</scope>
</reference>
<comment type="caution">
    <text evidence="1">The sequence shown here is derived from an EMBL/GenBank/DDBJ whole genome shotgun (WGS) entry which is preliminary data.</text>
</comment>
<sequence>MLNKKLFPHLPKRVFSPQTFFSKQRLLFLQPKQNKCAPVNQMGRSAVRKSQKALSTEVRVPVKQYWREDSLKRVFIEKVEFIRRKKKKLVYSNEQKKAALATKRCCSLSLDEGRRGLPFDLSQ</sequence>
<name>A0A4Y2EH06_ARAVE</name>
<protein>
    <submittedName>
        <fullName evidence="1">Uncharacterized protein</fullName>
    </submittedName>
</protein>
<dbReference type="AlphaFoldDB" id="A0A4Y2EH06"/>
<evidence type="ECO:0000313" key="1">
    <source>
        <dbReference type="EMBL" id="GBM28410.1"/>
    </source>
</evidence>
<dbReference type="Proteomes" id="UP000499080">
    <property type="component" value="Unassembled WGS sequence"/>
</dbReference>
<evidence type="ECO:0000313" key="2">
    <source>
        <dbReference type="Proteomes" id="UP000499080"/>
    </source>
</evidence>
<accession>A0A4Y2EH06</accession>
<organism evidence="1 2">
    <name type="scientific">Araneus ventricosus</name>
    <name type="common">Orbweaver spider</name>
    <name type="synonym">Epeira ventricosa</name>
    <dbReference type="NCBI Taxonomy" id="182803"/>
    <lineage>
        <taxon>Eukaryota</taxon>
        <taxon>Metazoa</taxon>
        <taxon>Ecdysozoa</taxon>
        <taxon>Arthropoda</taxon>
        <taxon>Chelicerata</taxon>
        <taxon>Arachnida</taxon>
        <taxon>Araneae</taxon>
        <taxon>Araneomorphae</taxon>
        <taxon>Entelegynae</taxon>
        <taxon>Araneoidea</taxon>
        <taxon>Araneidae</taxon>
        <taxon>Araneus</taxon>
    </lineage>
</organism>
<dbReference type="EMBL" id="BGPR01000610">
    <property type="protein sequence ID" value="GBM28410.1"/>
    <property type="molecule type" value="Genomic_DNA"/>
</dbReference>
<proteinExistence type="predicted"/>
<keyword evidence="2" id="KW-1185">Reference proteome</keyword>